<sequence length="67" mass="7826">GHHHHNHGDLPPLKTFMSSRRRVLKRVKLEALSPRSRRLKVAGEVEKKDCDVEHNVFDEKPEYDEIG</sequence>
<dbReference type="AlphaFoldDB" id="A0A392W917"/>
<accession>A0A392W917</accession>
<comment type="caution">
    <text evidence="1">The sequence shown here is derived from an EMBL/GenBank/DDBJ whole genome shotgun (WGS) entry which is preliminary data.</text>
</comment>
<dbReference type="EMBL" id="LXQA011435102">
    <property type="protein sequence ID" value="MCI97178.1"/>
    <property type="molecule type" value="Genomic_DNA"/>
</dbReference>
<evidence type="ECO:0000313" key="1">
    <source>
        <dbReference type="EMBL" id="MCI97178.1"/>
    </source>
</evidence>
<reference evidence="1 2" key="1">
    <citation type="journal article" date="2018" name="Front. Plant Sci.">
        <title>Red Clover (Trifolium pratense) and Zigzag Clover (T. medium) - A Picture of Genomic Similarities and Differences.</title>
        <authorList>
            <person name="Dluhosova J."/>
            <person name="Istvanek J."/>
            <person name="Nedelnik J."/>
            <person name="Repkova J."/>
        </authorList>
    </citation>
    <scope>NUCLEOTIDE SEQUENCE [LARGE SCALE GENOMIC DNA]</scope>
    <source>
        <strain evidence="2">cv. 10/8</strain>
        <tissue evidence="1">Leaf</tissue>
    </source>
</reference>
<name>A0A392W917_9FABA</name>
<evidence type="ECO:0000313" key="2">
    <source>
        <dbReference type="Proteomes" id="UP000265520"/>
    </source>
</evidence>
<organism evidence="1 2">
    <name type="scientific">Trifolium medium</name>
    <dbReference type="NCBI Taxonomy" id="97028"/>
    <lineage>
        <taxon>Eukaryota</taxon>
        <taxon>Viridiplantae</taxon>
        <taxon>Streptophyta</taxon>
        <taxon>Embryophyta</taxon>
        <taxon>Tracheophyta</taxon>
        <taxon>Spermatophyta</taxon>
        <taxon>Magnoliopsida</taxon>
        <taxon>eudicotyledons</taxon>
        <taxon>Gunneridae</taxon>
        <taxon>Pentapetalae</taxon>
        <taxon>rosids</taxon>
        <taxon>fabids</taxon>
        <taxon>Fabales</taxon>
        <taxon>Fabaceae</taxon>
        <taxon>Papilionoideae</taxon>
        <taxon>50 kb inversion clade</taxon>
        <taxon>NPAAA clade</taxon>
        <taxon>Hologalegina</taxon>
        <taxon>IRL clade</taxon>
        <taxon>Trifolieae</taxon>
        <taxon>Trifolium</taxon>
    </lineage>
</organism>
<feature type="non-terminal residue" evidence="1">
    <location>
        <position position="1"/>
    </location>
</feature>
<dbReference type="Proteomes" id="UP000265520">
    <property type="component" value="Unassembled WGS sequence"/>
</dbReference>
<protein>
    <submittedName>
        <fullName evidence="1">Dentin sialophosphoprotein-like</fullName>
    </submittedName>
</protein>
<keyword evidence="2" id="KW-1185">Reference proteome</keyword>
<feature type="non-terminal residue" evidence="1">
    <location>
        <position position="67"/>
    </location>
</feature>
<proteinExistence type="predicted"/>